<evidence type="ECO:0000313" key="15">
    <source>
        <dbReference type="EMBL" id="QIZ71963.1"/>
    </source>
</evidence>
<comment type="catalytic activity">
    <reaction evidence="12 13">
        <text>tRNA(Cys) + L-cysteine + ATP = L-cysteinyl-tRNA(Cys) + AMP + diphosphate</text>
        <dbReference type="Rhea" id="RHEA:17773"/>
        <dbReference type="Rhea" id="RHEA-COMP:9661"/>
        <dbReference type="Rhea" id="RHEA-COMP:9679"/>
        <dbReference type="ChEBI" id="CHEBI:30616"/>
        <dbReference type="ChEBI" id="CHEBI:33019"/>
        <dbReference type="ChEBI" id="CHEBI:35235"/>
        <dbReference type="ChEBI" id="CHEBI:78442"/>
        <dbReference type="ChEBI" id="CHEBI:78517"/>
        <dbReference type="ChEBI" id="CHEBI:456215"/>
        <dbReference type="EC" id="6.1.1.16"/>
    </reaction>
</comment>
<dbReference type="EMBL" id="CP051167">
    <property type="protein sequence ID" value="QIZ71963.1"/>
    <property type="molecule type" value="Genomic_DNA"/>
</dbReference>
<evidence type="ECO:0000256" key="2">
    <source>
        <dbReference type="ARBA" id="ARBA00005594"/>
    </source>
</evidence>
<feature type="binding site" evidence="13">
    <location>
        <position position="240"/>
    </location>
    <ligand>
        <name>Zn(2+)</name>
        <dbReference type="ChEBI" id="CHEBI:29105"/>
    </ligand>
</feature>
<keyword evidence="10 13" id="KW-0648">Protein biosynthesis</keyword>
<dbReference type="InterPro" id="IPR015273">
    <property type="entry name" value="Cys-tRNA-synt_Ia_DALR"/>
</dbReference>
<feature type="domain" description="Cysteinyl-tRNA synthetase class Ia DALR" evidence="14">
    <location>
        <begin position="360"/>
        <end position="429"/>
    </location>
</feature>
<accession>A0A6H1U1R1</accession>
<keyword evidence="4 13" id="KW-0963">Cytoplasm</keyword>
<evidence type="ECO:0000256" key="9">
    <source>
        <dbReference type="ARBA" id="ARBA00022840"/>
    </source>
</evidence>
<feature type="binding site" evidence="13">
    <location>
        <position position="275"/>
    </location>
    <ligand>
        <name>ATP</name>
        <dbReference type="ChEBI" id="CHEBI:30616"/>
    </ligand>
</feature>
<keyword evidence="5 13" id="KW-0436">Ligase</keyword>
<keyword evidence="11 13" id="KW-0030">Aminoacyl-tRNA synthetase</keyword>
<evidence type="ECO:0000256" key="4">
    <source>
        <dbReference type="ARBA" id="ARBA00022490"/>
    </source>
</evidence>
<keyword evidence="9 13" id="KW-0067">ATP-binding</keyword>
<evidence type="ECO:0000256" key="13">
    <source>
        <dbReference type="HAMAP-Rule" id="MF_00041"/>
    </source>
</evidence>
<evidence type="ECO:0000256" key="10">
    <source>
        <dbReference type="ARBA" id="ARBA00022917"/>
    </source>
</evidence>
<dbReference type="GO" id="GO:0005829">
    <property type="term" value="C:cytosol"/>
    <property type="evidence" value="ECO:0007669"/>
    <property type="project" value="TreeGrafter"/>
</dbReference>
<evidence type="ECO:0000256" key="6">
    <source>
        <dbReference type="ARBA" id="ARBA00022723"/>
    </source>
</evidence>
<gene>
    <name evidence="13" type="primary">cysS</name>
    <name evidence="15" type="ORF">HCG48_16380</name>
</gene>
<dbReference type="GO" id="GO:0004817">
    <property type="term" value="F:cysteine-tRNA ligase activity"/>
    <property type="evidence" value="ECO:0007669"/>
    <property type="project" value="UniProtKB-UniRule"/>
</dbReference>
<feature type="short sequence motif" description="'HIGH' region" evidence="13">
    <location>
        <begin position="31"/>
        <end position="41"/>
    </location>
</feature>
<dbReference type="RefSeq" id="WP_168570114.1">
    <property type="nucleotide sequence ID" value="NZ_CP051167.1"/>
</dbReference>
<comment type="subcellular location">
    <subcellularLocation>
        <location evidence="1 13">Cytoplasm</location>
    </subcellularLocation>
</comment>
<dbReference type="PANTHER" id="PTHR10890:SF3">
    <property type="entry name" value="CYSTEINE--TRNA LIGASE, CYTOPLASMIC"/>
    <property type="match status" value="1"/>
</dbReference>
<dbReference type="KEGG" id="oxy:HCG48_16380"/>
<dbReference type="EC" id="6.1.1.16" evidence="13"/>
<dbReference type="SUPFAM" id="SSF47323">
    <property type="entry name" value="Anticodon-binding domain of a subclass of class I aminoacyl-tRNA synthetases"/>
    <property type="match status" value="1"/>
</dbReference>
<dbReference type="Gene3D" id="1.20.120.1910">
    <property type="entry name" value="Cysteine-tRNA ligase, C-terminal anti-codon recognition domain"/>
    <property type="match status" value="1"/>
</dbReference>
<evidence type="ECO:0000256" key="11">
    <source>
        <dbReference type="ARBA" id="ARBA00023146"/>
    </source>
</evidence>
<evidence type="ECO:0000256" key="8">
    <source>
        <dbReference type="ARBA" id="ARBA00022833"/>
    </source>
</evidence>
<comment type="subunit">
    <text evidence="3 13">Monomer.</text>
</comment>
<dbReference type="SMART" id="SM00840">
    <property type="entry name" value="DALR_2"/>
    <property type="match status" value="1"/>
</dbReference>
<evidence type="ECO:0000313" key="16">
    <source>
        <dbReference type="Proteomes" id="UP000500857"/>
    </source>
</evidence>
<sequence length="488" mass="55044">MTLKLYNSLTRRQEPFEPVESGKVRMYCCGVTVYDYCHLGHARSYIAWDTVRRYLIWRGFDVRYVQNFTDIDDKILNRAREQGTSMEEVADRYTQAYFEDMDRLNILRADDYPRATHTLNGIERLISELEQKGYAYPAGGDVYYAVRKFPEYGQLSGRKLEEMQAGASGRVAEDDPDKNKKKDPFDFALWKAAKPGEPAWDSPWGKGRPGWHIECSAMVREKLGETIDIHMGGADLVFPHHENEIAQSQAATGHPLAKYWMHNGFVTVNGEKMSKSLGNFTTIRELLDRPTDPMAVRLFVLQAQYRKPIDFTEEAIATAEKGWATLKEGLSFGFQFGARLGWETSELPPASQLDAGAIARFEQAMDEDFNSPGAIAVLFELAKELRRQGNLLVHEGEIQGDSQRVQKQWQTLVSLAGVLGLKVDADAELSPTPSDGLSDEAIAALLERRQAARQAKDFAEADRIRDELQAQGIVTIDRPGGVTQWHRS</sequence>
<dbReference type="InterPro" id="IPR056411">
    <property type="entry name" value="CysS_C"/>
</dbReference>
<dbReference type="CDD" id="cd00672">
    <property type="entry name" value="CysRS_core"/>
    <property type="match status" value="1"/>
</dbReference>
<protein>
    <recommendedName>
        <fullName evidence="13">Cysteine--tRNA ligase</fullName>
        <ecNumber evidence="13">6.1.1.16</ecNumber>
    </recommendedName>
    <alternativeName>
        <fullName evidence="13">Cysteinyl-tRNA synthetase</fullName>
        <shortName evidence="13">CysRS</shortName>
    </alternativeName>
</protein>
<name>A0A6H1U1R1_9CYAN</name>
<dbReference type="AlphaFoldDB" id="A0A6H1U1R1"/>
<keyword evidence="8 13" id="KW-0862">Zinc</keyword>
<dbReference type="PANTHER" id="PTHR10890">
    <property type="entry name" value="CYSTEINYL-TRNA SYNTHETASE"/>
    <property type="match status" value="1"/>
</dbReference>
<evidence type="ECO:0000259" key="14">
    <source>
        <dbReference type="SMART" id="SM00840"/>
    </source>
</evidence>
<feature type="binding site" evidence="13">
    <location>
        <position position="244"/>
    </location>
    <ligand>
        <name>Zn(2+)</name>
        <dbReference type="ChEBI" id="CHEBI:29105"/>
    </ligand>
</feature>
<dbReference type="GO" id="GO:0005524">
    <property type="term" value="F:ATP binding"/>
    <property type="evidence" value="ECO:0007669"/>
    <property type="project" value="UniProtKB-UniRule"/>
</dbReference>
<dbReference type="NCBIfam" id="TIGR00435">
    <property type="entry name" value="cysS"/>
    <property type="match status" value="1"/>
</dbReference>
<keyword evidence="16" id="KW-1185">Reference proteome</keyword>
<evidence type="ECO:0000256" key="3">
    <source>
        <dbReference type="ARBA" id="ARBA00011245"/>
    </source>
</evidence>
<dbReference type="HAMAP" id="MF_00041">
    <property type="entry name" value="Cys_tRNA_synth"/>
    <property type="match status" value="1"/>
</dbReference>
<dbReference type="GO" id="GO:0006423">
    <property type="term" value="P:cysteinyl-tRNA aminoacylation"/>
    <property type="evidence" value="ECO:0007669"/>
    <property type="project" value="UniProtKB-UniRule"/>
</dbReference>
<evidence type="ECO:0000256" key="7">
    <source>
        <dbReference type="ARBA" id="ARBA00022741"/>
    </source>
</evidence>
<organism evidence="15 16">
    <name type="scientific">Oxynema aestuarii AP17</name>
    <dbReference type="NCBI Taxonomy" id="2064643"/>
    <lineage>
        <taxon>Bacteria</taxon>
        <taxon>Bacillati</taxon>
        <taxon>Cyanobacteriota</taxon>
        <taxon>Cyanophyceae</taxon>
        <taxon>Oscillatoriophycideae</taxon>
        <taxon>Oscillatoriales</taxon>
        <taxon>Oscillatoriaceae</taxon>
        <taxon>Oxynema</taxon>
        <taxon>Oxynema aestuarii</taxon>
    </lineage>
</organism>
<comment type="similarity">
    <text evidence="2 13">Belongs to the class-I aminoacyl-tRNA synthetase family.</text>
</comment>
<dbReference type="Pfam" id="PF01406">
    <property type="entry name" value="tRNA-synt_1e"/>
    <property type="match status" value="1"/>
</dbReference>
<keyword evidence="7 13" id="KW-0547">Nucleotide-binding</keyword>
<evidence type="ECO:0000256" key="1">
    <source>
        <dbReference type="ARBA" id="ARBA00004496"/>
    </source>
</evidence>
<dbReference type="InterPro" id="IPR009080">
    <property type="entry name" value="tRNAsynth_Ia_anticodon-bd"/>
</dbReference>
<evidence type="ECO:0000256" key="12">
    <source>
        <dbReference type="ARBA" id="ARBA00047398"/>
    </source>
</evidence>
<feature type="binding site" evidence="13">
    <location>
        <position position="29"/>
    </location>
    <ligand>
        <name>Zn(2+)</name>
        <dbReference type="ChEBI" id="CHEBI:29105"/>
    </ligand>
</feature>
<dbReference type="Pfam" id="PF23493">
    <property type="entry name" value="CysS_C"/>
    <property type="match status" value="1"/>
</dbReference>
<keyword evidence="6 13" id="KW-0479">Metal-binding</keyword>
<dbReference type="SUPFAM" id="SSF52374">
    <property type="entry name" value="Nucleotidylyl transferase"/>
    <property type="match status" value="1"/>
</dbReference>
<dbReference type="InterPro" id="IPR014729">
    <property type="entry name" value="Rossmann-like_a/b/a_fold"/>
</dbReference>
<dbReference type="FunFam" id="3.40.50.620:FF:000009">
    <property type="entry name" value="Cysteine--tRNA ligase"/>
    <property type="match status" value="1"/>
</dbReference>
<dbReference type="Proteomes" id="UP000500857">
    <property type="component" value="Chromosome"/>
</dbReference>
<evidence type="ECO:0000256" key="5">
    <source>
        <dbReference type="ARBA" id="ARBA00022598"/>
    </source>
</evidence>
<dbReference type="Gene3D" id="3.40.50.620">
    <property type="entry name" value="HUPs"/>
    <property type="match status" value="1"/>
</dbReference>
<dbReference type="InterPro" id="IPR024909">
    <property type="entry name" value="Cys-tRNA/MSH_ligase"/>
</dbReference>
<proteinExistence type="inferred from homology"/>
<dbReference type="PRINTS" id="PR00983">
    <property type="entry name" value="TRNASYNTHCYS"/>
</dbReference>
<reference evidence="15 16" key="1">
    <citation type="submission" date="2020-04" db="EMBL/GenBank/DDBJ databases">
        <authorList>
            <person name="Basu S."/>
            <person name="Maruthanayagam V."/>
            <person name="Chakraborty S."/>
            <person name="Pramanik A."/>
            <person name="Mukherjee J."/>
            <person name="Brink B."/>
        </authorList>
    </citation>
    <scope>NUCLEOTIDE SEQUENCE [LARGE SCALE GENOMIC DNA]</scope>
    <source>
        <strain evidence="15 16">AP17</strain>
    </source>
</reference>
<feature type="binding site" evidence="13">
    <location>
        <position position="215"/>
    </location>
    <ligand>
        <name>Zn(2+)</name>
        <dbReference type="ChEBI" id="CHEBI:29105"/>
    </ligand>
</feature>
<dbReference type="GO" id="GO:0008270">
    <property type="term" value="F:zinc ion binding"/>
    <property type="evidence" value="ECO:0007669"/>
    <property type="project" value="UniProtKB-UniRule"/>
</dbReference>
<dbReference type="InterPro" id="IPR015803">
    <property type="entry name" value="Cys-tRNA-ligase"/>
</dbReference>
<feature type="short sequence motif" description="'KMSKS' region" evidence="13">
    <location>
        <begin position="272"/>
        <end position="276"/>
    </location>
</feature>
<dbReference type="InterPro" id="IPR032678">
    <property type="entry name" value="tRNA-synt_1_cat_dom"/>
</dbReference>
<dbReference type="Pfam" id="PF09190">
    <property type="entry name" value="DALR_2"/>
    <property type="match status" value="1"/>
</dbReference>
<comment type="cofactor">
    <cofactor evidence="13">
        <name>Zn(2+)</name>
        <dbReference type="ChEBI" id="CHEBI:29105"/>
    </cofactor>
    <text evidence="13">Binds 1 zinc ion per subunit.</text>
</comment>